<feature type="domain" description="Beta-ketoacyl synthase-like N-terminal" evidence="3">
    <location>
        <begin position="4"/>
        <end position="59"/>
    </location>
</feature>
<dbReference type="InterPro" id="IPR014030">
    <property type="entry name" value="Ketoacyl_synth_N"/>
</dbReference>
<dbReference type="PANTHER" id="PTHR43775:SF37">
    <property type="entry name" value="SI:DKEY-61P9.11"/>
    <property type="match status" value="1"/>
</dbReference>
<keyword evidence="2" id="KW-0597">Phosphoprotein</keyword>
<dbReference type="PANTHER" id="PTHR43775">
    <property type="entry name" value="FATTY ACID SYNTHASE"/>
    <property type="match status" value="1"/>
</dbReference>
<gene>
    <name evidence="4" type="ORF">BJP37_02910</name>
</gene>
<proteinExistence type="predicted"/>
<dbReference type="GO" id="GO:0004312">
    <property type="term" value="F:fatty acid synthase activity"/>
    <property type="evidence" value="ECO:0007669"/>
    <property type="project" value="TreeGrafter"/>
</dbReference>
<accession>A0A1U7MWS4</accession>
<evidence type="ECO:0000313" key="4">
    <source>
        <dbReference type="EMBL" id="OLT58145.1"/>
    </source>
</evidence>
<comment type="caution">
    <text evidence="4">The sequence shown here is derived from an EMBL/GenBank/DDBJ whole genome shotgun (WGS) entry which is preliminary data.</text>
</comment>
<dbReference type="Pfam" id="PF00109">
    <property type="entry name" value="ketoacyl-synt"/>
    <property type="match status" value="1"/>
</dbReference>
<dbReference type="SUPFAM" id="SSF53901">
    <property type="entry name" value="Thiolase-like"/>
    <property type="match status" value="1"/>
</dbReference>
<keyword evidence="5" id="KW-1185">Reference proteome</keyword>
<evidence type="ECO:0000313" key="5">
    <source>
        <dbReference type="Proteomes" id="UP000186657"/>
    </source>
</evidence>
<dbReference type="RefSeq" id="WP_075896361.1">
    <property type="nucleotide sequence ID" value="NZ_MKZS01000001.1"/>
</dbReference>
<dbReference type="GO" id="GO:0005737">
    <property type="term" value="C:cytoplasm"/>
    <property type="evidence" value="ECO:0007669"/>
    <property type="project" value="TreeGrafter"/>
</dbReference>
<protein>
    <recommendedName>
        <fullName evidence="3">Beta-ketoacyl synthase-like N-terminal domain-containing protein</fullName>
    </recommendedName>
</protein>
<dbReference type="Gene3D" id="3.40.47.10">
    <property type="match status" value="1"/>
</dbReference>
<dbReference type="InterPro" id="IPR016039">
    <property type="entry name" value="Thiolase-like"/>
</dbReference>
<dbReference type="InterPro" id="IPR050091">
    <property type="entry name" value="PKS_NRPS_Biosynth_Enz"/>
</dbReference>
<dbReference type="GO" id="GO:0005886">
    <property type="term" value="C:plasma membrane"/>
    <property type="evidence" value="ECO:0007669"/>
    <property type="project" value="TreeGrafter"/>
</dbReference>
<evidence type="ECO:0000259" key="3">
    <source>
        <dbReference type="Pfam" id="PF00109"/>
    </source>
</evidence>
<dbReference type="GO" id="GO:0006633">
    <property type="term" value="P:fatty acid biosynthetic process"/>
    <property type="evidence" value="ECO:0007669"/>
    <property type="project" value="TreeGrafter"/>
</dbReference>
<sequence length="61" mass="7012">MYTRFFGISPRDTVSLDPEHRLLLEVSWEAMENDGHIPKTLQGESTGVFVSLTVNDYQNRL</sequence>
<dbReference type="GO" id="GO:0071770">
    <property type="term" value="P:DIM/DIP cell wall layer assembly"/>
    <property type="evidence" value="ECO:0007669"/>
    <property type="project" value="TreeGrafter"/>
</dbReference>
<evidence type="ECO:0000256" key="1">
    <source>
        <dbReference type="ARBA" id="ARBA00022450"/>
    </source>
</evidence>
<dbReference type="Proteomes" id="UP000186657">
    <property type="component" value="Unassembled WGS sequence"/>
</dbReference>
<evidence type="ECO:0000256" key="2">
    <source>
        <dbReference type="ARBA" id="ARBA00022553"/>
    </source>
</evidence>
<keyword evidence="1" id="KW-0596">Phosphopantetheine</keyword>
<reference evidence="4 5" key="1">
    <citation type="submission" date="2016-10" db="EMBL/GenBank/DDBJ databases">
        <title>Comparative genomics uncovers the prolific and rare metabolic potential of the cyanobacterial genus Moorea.</title>
        <authorList>
            <person name="Leao T."/>
            <person name="Castelao G."/>
            <person name="Korobeynikov A."/>
            <person name="Monroe E.A."/>
            <person name="Podell S."/>
            <person name="Glukhov E."/>
            <person name="Allen E."/>
            <person name="Gerwick W.H."/>
            <person name="Gerwick L."/>
        </authorList>
    </citation>
    <scope>NUCLEOTIDE SEQUENCE [LARGE SCALE GENOMIC DNA]</scope>
    <source>
        <strain evidence="4 5">PNG5-198</strain>
    </source>
</reference>
<organism evidence="4 5">
    <name type="scientific">Moorena bouillonii PNG</name>
    <dbReference type="NCBI Taxonomy" id="568701"/>
    <lineage>
        <taxon>Bacteria</taxon>
        <taxon>Bacillati</taxon>
        <taxon>Cyanobacteriota</taxon>
        <taxon>Cyanophyceae</taxon>
        <taxon>Coleofasciculales</taxon>
        <taxon>Coleofasciculaceae</taxon>
        <taxon>Moorena</taxon>
    </lineage>
</organism>
<dbReference type="AlphaFoldDB" id="A0A1U7MWS4"/>
<name>A0A1U7MWS4_9CYAN</name>
<dbReference type="EMBL" id="MKZS01000001">
    <property type="protein sequence ID" value="OLT58145.1"/>
    <property type="molecule type" value="Genomic_DNA"/>
</dbReference>